<proteinExistence type="predicted"/>
<sequence>MRQGSKERGSYLVRMQCAGPEYLSRHEAAVKVLFYELLYDEGVIDEIPPCYSPDKPKPVYVSENVKAYWDVPIYVDQQEVRCNRVDARIVNHMCKRVVTLEMSCPWVNNRTRKDEEKTLKYGPLRWELRQQFPGYEVKQYNIIMDALGGWSRELDVMMRELVGGRSTHVLRKMQRAVLSVCVVDIASLLGVSVRTSERRLSELSLRARPTYSDISDQALDNIMRNILTEFPNTGYRRMTGFLQERRLLIQQLGNFWAFT</sequence>
<evidence type="ECO:0000313" key="2">
    <source>
        <dbReference type="Proteomes" id="UP000225706"/>
    </source>
</evidence>
<reference evidence="2" key="1">
    <citation type="journal article" date="2017" name="bioRxiv">
        <title>Comparative analysis of the genomes of Stylophora pistillata and Acropora digitifera provides evidence for extensive differences between species of corals.</title>
        <authorList>
            <person name="Voolstra C.R."/>
            <person name="Li Y."/>
            <person name="Liew Y.J."/>
            <person name="Baumgarten S."/>
            <person name="Zoccola D."/>
            <person name="Flot J.-F."/>
            <person name="Tambutte S."/>
            <person name="Allemand D."/>
            <person name="Aranda M."/>
        </authorList>
    </citation>
    <scope>NUCLEOTIDE SEQUENCE [LARGE SCALE GENOMIC DNA]</scope>
</reference>
<comment type="caution">
    <text evidence="1">The sequence shown here is derived from an EMBL/GenBank/DDBJ whole genome shotgun (WGS) entry which is preliminary data.</text>
</comment>
<gene>
    <name evidence="1" type="ORF">AWC38_SpisGene7745</name>
</gene>
<organism evidence="1 2">
    <name type="scientific">Stylophora pistillata</name>
    <name type="common">Smooth cauliflower coral</name>
    <dbReference type="NCBI Taxonomy" id="50429"/>
    <lineage>
        <taxon>Eukaryota</taxon>
        <taxon>Metazoa</taxon>
        <taxon>Cnidaria</taxon>
        <taxon>Anthozoa</taxon>
        <taxon>Hexacorallia</taxon>
        <taxon>Scleractinia</taxon>
        <taxon>Astrocoeniina</taxon>
        <taxon>Pocilloporidae</taxon>
        <taxon>Stylophora</taxon>
    </lineage>
</organism>
<dbReference type="Proteomes" id="UP000225706">
    <property type="component" value="Unassembled WGS sequence"/>
</dbReference>
<name>A0A2B4SDY9_STYPI</name>
<evidence type="ECO:0000313" key="1">
    <source>
        <dbReference type="EMBL" id="PFX27586.1"/>
    </source>
</evidence>
<keyword evidence="2" id="KW-1185">Reference proteome</keyword>
<dbReference type="AlphaFoldDB" id="A0A2B4SDY9"/>
<protein>
    <submittedName>
        <fullName evidence="1">Uncharacterized protein</fullName>
    </submittedName>
</protein>
<accession>A0A2B4SDY9</accession>
<dbReference type="EMBL" id="LSMT01000100">
    <property type="protein sequence ID" value="PFX27586.1"/>
    <property type="molecule type" value="Genomic_DNA"/>
</dbReference>